<feature type="domain" description="Phospholipase/carboxylesterase/thioesterase" evidence="2">
    <location>
        <begin position="18"/>
        <end position="199"/>
    </location>
</feature>
<evidence type="ECO:0000259" key="2">
    <source>
        <dbReference type="Pfam" id="PF02230"/>
    </source>
</evidence>
<evidence type="ECO:0000313" key="3">
    <source>
        <dbReference type="EMBL" id="GGC41758.1"/>
    </source>
</evidence>
<dbReference type="InterPro" id="IPR003140">
    <property type="entry name" value="PLipase/COase/thioEstase"/>
</dbReference>
<dbReference type="Pfam" id="PF02230">
    <property type="entry name" value="Abhydrolase_2"/>
    <property type="match status" value="1"/>
</dbReference>
<dbReference type="PANTHER" id="PTHR10655:SF67">
    <property type="entry name" value="PHOSPHOLIPASE_CARBOXYLESTERASE SUPERFAMILY (AFU_ORTHOLOGUE AFUA_5G09340)"/>
    <property type="match status" value="1"/>
</dbReference>
<dbReference type="InterPro" id="IPR029058">
    <property type="entry name" value="AB_hydrolase_fold"/>
</dbReference>
<dbReference type="EMBL" id="BMIK01000017">
    <property type="protein sequence ID" value="GGC41758.1"/>
    <property type="molecule type" value="Genomic_DNA"/>
</dbReference>
<sequence length="209" mass="22465">MIMYTHEKQIIQAGKLAAHAKKAVVLLHGRGSTAQGILSLQRHLQLEDALLLAPQATHHSWYPYSFLAPRADNQPALDSALALVDEAVAEIIKLGIQPANLYFLGFSQGACLTLEYVARHAKRYGGVVAFTGGLIGESLDKANYRGDFAGTPVLVTSGDNDPHVPLHRIEESIAILRSLGAAVTAEIYPGKPHSISADETLLANELLVK</sequence>
<dbReference type="InterPro" id="IPR050565">
    <property type="entry name" value="LYPA1-2/EST-like"/>
</dbReference>
<dbReference type="SUPFAM" id="SSF53474">
    <property type="entry name" value="alpha/beta-Hydrolases"/>
    <property type="match status" value="1"/>
</dbReference>
<dbReference type="Gene3D" id="3.40.50.1820">
    <property type="entry name" value="alpha/beta hydrolase"/>
    <property type="match status" value="1"/>
</dbReference>
<dbReference type="PANTHER" id="PTHR10655">
    <property type="entry name" value="LYSOPHOSPHOLIPASE-RELATED"/>
    <property type="match status" value="1"/>
</dbReference>
<comment type="caution">
    <text evidence="3">The sequence shown here is derived from an EMBL/GenBank/DDBJ whole genome shotgun (WGS) entry which is preliminary data.</text>
</comment>
<organism evidence="3 4">
    <name type="scientific">Parapedobacter defluvii</name>
    <dbReference type="NCBI Taxonomy" id="2045106"/>
    <lineage>
        <taxon>Bacteria</taxon>
        <taxon>Pseudomonadati</taxon>
        <taxon>Bacteroidota</taxon>
        <taxon>Sphingobacteriia</taxon>
        <taxon>Sphingobacteriales</taxon>
        <taxon>Sphingobacteriaceae</taxon>
        <taxon>Parapedobacter</taxon>
    </lineage>
</organism>
<proteinExistence type="inferred from homology"/>
<accession>A0ABQ1MK85</accession>
<keyword evidence="4" id="KW-1185">Reference proteome</keyword>
<reference evidence="4" key="1">
    <citation type="journal article" date="2019" name="Int. J. Syst. Evol. Microbiol.">
        <title>The Global Catalogue of Microorganisms (GCM) 10K type strain sequencing project: providing services to taxonomists for standard genome sequencing and annotation.</title>
        <authorList>
            <consortium name="The Broad Institute Genomics Platform"/>
            <consortium name="The Broad Institute Genome Sequencing Center for Infectious Disease"/>
            <person name="Wu L."/>
            <person name="Ma J."/>
        </authorList>
    </citation>
    <scope>NUCLEOTIDE SEQUENCE [LARGE SCALE GENOMIC DNA]</scope>
    <source>
        <strain evidence="4">CGMCC 1.15342</strain>
    </source>
</reference>
<gene>
    <name evidence="3" type="ORF">GCM10011386_37370</name>
</gene>
<comment type="similarity">
    <text evidence="1">Belongs to the AB hydrolase superfamily. AB hydrolase 2 family.</text>
</comment>
<evidence type="ECO:0000256" key="1">
    <source>
        <dbReference type="ARBA" id="ARBA00006499"/>
    </source>
</evidence>
<protein>
    <submittedName>
        <fullName evidence="3">Phospholipase/carboxylesterase</fullName>
    </submittedName>
</protein>
<name>A0ABQ1MK85_9SPHI</name>
<dbReference type="Proteomes" id="UP000597338">
    <property type="component" value="Unassembled WGS sequence"/>
</dbReference>
<evidence type="ECO:0000313" key="4">
    <source>
        <dbReference type="Proteomes" id="UP000597338"/>
    </source>
</evidence>